<gene>
    <name evidence="1" type="ORF">S12H4_21631</name>
</gene>
<protein>
    <submittedName>
        <fullName evidence="1">Uncharacterized protein</fullName>
    </submittedName>
</protein>
<accession>X1RVA2</accession>
<name>X1RVA2_9ZZZZ</name>
<organism evidence="1">
    <name type="scientific">marine sediment metagenome</name>
    <dbReference type="NCBI Taxonomy" id="412755"/>
    <lineage>
        <taxon>unclassified sequences</taxon>
        <taxon>metagenomes</taxon>
        <taxon>ecological metagenomes</taxon>
    </lineage>
</organism>
<sequence length="198" mass="21967">AEFALDEIMPVTEIRETIETSVALDSNGLGIVQKRINLKSGSRHQIIQMDMFQDAIPETDSDSLIIEWFVTPYPVIYSTMKLTPLRESRGPMAGDDKVLMKSIWTSYDLTRFGTFADFPNQFLGAQPTFSFYTPALYVTGLVHGAPTASVTNLAFSFYVACDNKKASLVSYGLGVLRERSIAQGINLYLGASFLKCRP</sequence>
<comment type="caution">
    <text evidence="1">The sequence shown here is derived from an EMBL/GenBank/DDBJ whole genome shotgun (WGS) entry which is preliminary data.</text>
</comment>
<proteinExistence type="predicted"/>
<reference evidence="1" key="1">
    <citation type="journal article" date="2014" name="Front. Microbiol.">
        <title>High frequency of phylogenetically diverse reductive dehalogenase-homologous genes in deep subseafloor sedimentary metagenomes.</title>
        <authorList>
            <person name="Kawai M."/>
            <person name="Futagami T."/>
            <person name="Toyoda A."/>
            <person name="Takaki Y."/>
            <person name="Nishi S."/>
            <person name="Hori S."/>
            <person name="Arai W."/>
            <person name="Tsubouchi T."/>
            <person name="Morono Y."/>
            <person name="Uchiyama I."/>
            <person name="Ito T."/>
            <person name="Fujiyama A."/>
            <person name="Inagaki F."/>
            <person name="Takami H."/>
        </authorList>
    </citation>
    <scope>NUCLEOTIDE SEQUENCE</scope>
    <source>
        <strain evidence="1">Expedition CK06-06</strain>
    </source>
</reference>
<dbReference type="AlphaFoldDB" id="X1RVA2"/>
<dbReference type="EMBL" id="BARW01011153">
    <property type="protein sequence ID" value="GAI84593.1"/>
    <property type="molecule type" value="Genomic_DNA"/>
</dbReference>
<feature type="non-terminal residue" evidence="1">
    <location>
        <position position="1"/>
    </location>
</feature>
<evidence type="ECO:0000313" key="1">
    <source>
        <dbReference type="EMBL" id="GAI84593.1"/>
    </source>
</evidence>